<reference evidence="3" key="1">
    <citation type="submission" date="2018-08" db="EMBL/GenBank/DDBJ databases">
        <authorList>
            <person name="Rossello M."/>
        </authorList>
    </citation>
    <scope>NUCLEOTIDE SEQUENCE [LARGE SCALE GENOMIC DNA]</scope>
    <source>
        <strain evidence="3">cv. Chinese Spring</strain>
    </source>
</reference>
<gene>
    <name evidence="3" type="primary">LOC123136640</name>
</gene>
<feature type="region of interest" description="Disordered" evidence="1">
    <location>
        <begin position="499"/>
        <end position="523"/>
    </location>
</feature>
<dbReference type="PANTHER" id="PTHR33074:SF137">
    <property type="entry name" value="DUF1618 DOMAIN-CONTAINING PROTEIN"/>
    <property type="match status" value="1"/>
</dbReference>
<proteinExistence type="predicted"/>
<keyword evidence="4" id="KW-1185">Reference proteome</keyword>
<dbReference type="Pfam" id="PF07762">
    <property type="entry name" value="DUF1618"/>
    <property type="match status" value="1"/>
</dbReference>
<organism evidence="3">
    <name type="scientific">Triticum aestivum</name>
    <name type="common">Wheat</name>
    <dbReference type="NCBI Taxonomy" id="4565"/>
    <lineage>
        <taxon>Eukaryota</taxon>
        <taxon>Viridiplantae</taxon>
        <taxon>Streptophyta</taxon>
        <taxon>Embryophyta</taxon>
        <taxon>Tracheophyta</taxon>
        <taxon>Spermatophyta</taxon>
        <taxon>Magnoliopsida</taxon>
        <taxon>Liliopsida</taxon>
        <taxon>Poales</taxon>
        <taxon>Poaceae</taxon>
        <taxon>BOP clade</taxon>
        <taxon>Pooideae</taxon>
        <taxon>Triticodae</taxon>
        <taxon>Triticeae</taxon>
        <taxon>Triticinae</taxon>
        <taxon>Triticum</taxon>
    </lineage>
</organism>
<dbReference type="AlphaFoldDB" id="A0A3B6PIB4"/>
<dbReference type="PaxDb" id="4565-Traes_6BS_34ACC353F.1"/>
<dbReference type="Gramene" id="TraesWEE_scaffold_051752_01G000100.1">
    <property type="protein sequence ID" value="TraesWEE_scaffold_051752_01G000100.1"/>
    <property type="gene ID" value="TraesWEE_scaffold_051752_01G000100"/>
</dbReference>
<evidence type="ECO:0000313" key="4">
    <source>
        <dbReference type="Proteomes" id="UP000019116"/>
    </source>
</evidence>
<sequence length="572" mass="64560">MLSCRGGESLTLAPQFCHRLSRFLPSSSEPFFPFSPMAAANWNPPTLPECDGYDAAVLLDTRCYIADLHNCTTAWGTTSRGSPIQVTFCAARPPLLSHFCVRCPDLDFLRSKPIVVATDADLVLLRVPIDLKAPLDARSWDYFVYKPQAHQLDLLPNPHPMSFHDSATALLSREDGAWYAVAAISSWCPVYESNGDSIIRWDFRLHLYRSSDSKGWTTTPVSVEELVRDKLVPLPCDVEAEMMYHKTAKTLPIGGERGTVAWVDLWRGILLCDVLGERPVFQDIPLPVPARGNWGRLLEQCEPNYVRDVAITRHKDTIKYIEMETWPPRKLMKTPDSYSEWVRSKSSITQVIPGGWKATTWSMPIPVGSFTDWQLDCRVEANDVSMDTSNPHQCNLLSRLSGSNTVPILPKLLMAYPTISIDDDIVYFIYTTKPRHMGKLELVIAVDVRNKALRGVAELDAQKKFISVPAFCTCKICKYPRKNTGTAVELKRTEKEAVKRTDKDLGTGKPTRVHVKEPTRTRPPVNKRVLKTLELLQARSWSCPRRLGEQTPDAEIAIKYSLRSKIDDLTLY</sequence>
<reference evidence="3" key="2">
    <citation type="submission" date="2018-10" db="UniProtKB">
        <authorList>
            <consortium name="EnsemblPlants"/>
        </authorList>
    </citation>
    <scope>IDENTIFICATION</scope>
</reference>
<evidence type="ECO:0000313" key="3">
    <source>
        <dbReference type="EnsemblPlants" id="TraesCS6B02G185100.1"/>
    </source>
</evidence>
<dbReference type="Gramene" id="TraesRN6B0100458600.1">
    <property type="protein sequence ID" value="TraesRN6B0100458600.1"/>
    <property type="gene ID" value="TraesRN6B0100458600"/>
</dbReference>
<accession>A0A3B6PIB4</accession>
<dbReference type="InterPro" id="IPR011676">
    <property type="entry name" value="DUF1618"/>
</dbReference>
<feature type="domain" description="DUF1618" evidence="2">
    <location>
        <begin position="262"/>
        <end position="427"/>
    </location>
</feature>
<dbReference type="Gramene" id="TraesLDM6B03G03501600.1">
    <property type="protein sequence ID" value="TraesLDM6B03G03501600.1"/>
    <property type="gene ID" value="TraesLDM6B03G03501600"/>
</dbReference>
<name>A0A3B6PIB4_WHEAT</name>
<evidence type="ECO:0000256" key="1">
    <source>
        <dbReference type="SAM" id="MobiDB-lite"/>
    </source>
</evidence>
<protein>
    <recommendedName>
        <fullName evidence="2">DUF1618 domain-containing protein</fullName>
    </recommendedName>
</protein>
<dbReference type="Gramene" id="TraesCAD_scaffold_008934_01G000100.1">
    <property type="protein sequence ID" value="TraesCAD_scaffold_008934_01G000100.1"/>
    <property type="gene ID" value="TraesCAD_scaffold_008934_01G000100"/>
</dbReference>
<dbReference type="Gramene" id="TraesCLE_scaffold_033041_01G000100.1">
    <property type="protein sequence ID" value="TraesCLE_scaffold_033041_01G000100.1"/>
    <property type="gene ID" value="TraesCLE_scaffold_033041_01G000100"/>
</dbReference>
<dbReference type="Proteomes" id="UP000019116">
    <property type="component" value="Chromosome 6B"/>
</dbReference>
<dbReference type="Gramene" id="TraesCS6B02G185100.1">
    <property type="protein sequence ID" value="TraesCS6B02G185100.1"/>
    <property type="gene ID" value="TraesCS6B02G185100"/>
</dbReference>
<dbReference type="Gramene" id="TraesROB_scaffold_020584_01G000100.1">
    <property type="protein sequence ID" value="TraesROB_scaffold_020584_01G000100.1"/>
    <property type="gene ID" value="TraesROB_scaffold_020584_01G000100"/>
</dbReference>
<dbReference type="PANTHER" id="PTHR33074">
    <property type="entry name" value="EXPRESSED PROTEIN-RELATED"/>
    <property type="match status" value="1"/>
</dbReference>
<evidence type="ECO:0000259" key="2">
    <source>
        <dbReference type="Pfam" id="PF07762"/>
    </source>
</evidence>
<dbReference type="EnsemblPlants" id="TraesCS6B02G185100.1">
    <property type="protein sequence ID" value="TraesCS6B02G185100.1"/>
    <property type="gene ID" value="TraesCS6B02G185100"/>
</dbReference>
<dbReference type="Gramene" id="TraesCS6B03G0470500.1">
    <property type="protein sequence ID" value="TraesCS6B03G0470500.1.CDS"/>
    <property type="gene ID" value="TraesCS6B03G0470500"/>
</dbReference>
<dbReference type="OrthoDB" id="665770at2759"/>